<sequence>MKNKILTWLGIVAAMGVLAVAVTFGMLELADNPVDKEVNAQIDKKENPTIVGREVDGVFVEVYVTENSTESEVITVMHHMTHQKVVAERKAGSIPMIQNNAEKFKKIINKSGFAKKMSF</sequence>
<protein>
    <submittedName>
        <fullName evidence="1">Uncharacterized protein</fullName>
    </submittedName>
</protein>
<dbReference type="Proteomes" id="UP000196052">
    <property type="component" value="Unassembled WGS sequence"/>
</dbReference>
<evidence type="ECO:0000313" key="1">
    <source>
        <dbReference type="EMBL" id="SCC59807.1"/>
    </source>
</evidence>
<proteinExistence type="predicted"/>
<accession>A0A1C4FUV6</accession>
<gene>
    <name evidence="1" type="ORF">BC05F1_04908</name>
</gene>
<dbReference type="AlphaFoldDB" id="A0A1C4FUV6"/>
<dbReference type="InterPro" id="IPR046208">
    <property type="entry name" value="DUF6241"/>
</dbReference>
<reference evidence="2" key="1">
    <citation type="submission" date="2016-08" db="EMBL/GenBank/DDBJ databases">
        <authorList>
            <person name="Loux V."/>
            <person name="Rue O."/>
        </authorList>
    </citation>
    <scope>NUCLEOTIDE SEQUENCE [LARGE SCALE GENOMIC DNA]</scope>
    <source>
        <strain evidence="2">INRA Bc05-F1</strain>
    </source>
</reference>
<dbReference type="EMBL" id="FMBE01000015">
    <property type="protein sequence ID" value="SCC59807.1"/>
    <property type="molecule type" value="Genomic_DNA"/>
</dbReference>
<name>A0A1C4FUV6_9BACI</name>
<evidence type="ECO:0000313" key="2">
    <source>
        <dbReference type="Proteomes" id="UP000196052"/>
    </source>
</evidence>
<organism evidence="1 2">
    <name type="scientific">Bacillus wiedmannii</name>
    <dbReference type="NCBI Taxonomy" id="1890302"/>
    <lineage>
        <taxon>Bacteria</taxon>
        <taxon>Bacillati</taxon>
        <taxon>Bacillota</taxon>
        <taxon>Bacilli</taxon>
        <taxon>Bacillales</taxon>
        <taxon>Bacillaceae</taxon>
        <taxon>Bacillus</taxon>
        <taxon>Bacillus cereus group</taxon>
    </lineage>
</organism>
<dbReference type="Pfam" id="PF19754">
    <property type="entry name" value="DUF6241"/>
    <property type="match status" value="1"/>
</dbReference>